<keyword evidence="2" id="KW-1185">Reference proteome</keyword>
<evidence type="ECO:0000313" key="1">
    <source>
        <dbReference type="EMBL" id="KAG5580391.1"/>
    </source>
</evidence>
<dbReference type="AlphaFoldDB" id="A0A9J5WYE5"/>
<organism evidence="1 2">
    <name type="scientific">Solanum commersonii</name>
    <name type="common">Commerson's wild potato</name>
    <name type="synonym">Commerson's nightshade</name>
    <dbReference type="NCBI Taxonomy" id="4109"/>
    <lineage>
        <taxon>Eukaryota</taxon>
        <taxon>Viridiplantae</taxon>
        <taxon>Streptophyta</taxon>
        <taxon>Embryophyta</taxon>
        <taxon>Tracheophyta</taxon>
        <taxon>Spermatophyta</taxon>
        <taxon>Magnoliopsida</taxon>
        <taxon>eudicotyledons</taxon>
        <taxon>Gunneridae</taxon>
        <taxon>Pentapetalae</taxon>
        <taxon>asterids</taxon>
        <taxon>lamiids</taxon>
        <taxon>Solanales</taxon>
        <taxon>Solanaceae</taxon>
        <taxon>Solanoideae</taxon>
        <taxon>Solaneae</taxon>
        <taxon>Solanum</taxon>
    </lineage>
</organism>
<sequence length="88" mass="10152">MYDNVSYSLGKKCCFTILNPFFFRLQAKIPHCETSFIRLVSALSKCSMRIDICLSDMDSNIVEALRKIASLPLRDKILEQKWCRGRSS</sequence>
<evidence type="ECO:0000313" key="2">
    <source>
        <dbReference type="Proteomes" id="UP000824120"/>
    </source>
</evidence>
<proteinExistence type="predicted"/>
<dbReference type="EMBL" id="JACXVP010000010">
    <property type="protein sequence ID" value="KAG5580391.1"/>
    <property type="molecule type" value="Genomic_DNA"/>
</dbReference>
<accession>A0A9J5WYE5</accession>
<protein>
    <submittedName>
        <fullName evidence="1">Uncharacterized protein</fullName>
    </submittedName>
</protein>
<comment type="caution">
    <text evidence="1">The sequence shown here is derived from an EMBL/GenBank/DDBJ whole genome shotgun (WGS) entry which is preliminary data.</text>
</comment>
<dbReference type="Proteomes" id="UP000824120">
    <property type="component" value="Chromosome 10"/>
</dbReference>
<name>A0A9J5WYE5_SOLCO</name>
<reference evidence="1 2" key="1">
    <citation type="submission" date="2020-09" db="EMBL/GenBank/DDBJ databases">
        <title>De no assembly of potato wild relative species, Solanum commersonii.</title>
        <authorList>
            <person name="Cho K."/>
        </authorList>
    </citation>
    <scope>NUCLEOTIDE SEQUENCE [LARGE SCALE GENOMIC DNA]</scope>
    <source>
        <strain evidence="1">LZ3.2</strain>
        <tissue evidence="1">Leaf</tissue>
    </source>
</reference>
<gene>
    <name evidence="1" type="ORF">H5410_051018</name>
</gene>